<accession>A0ABS4E7X2</accession>
<sequence>MGTKNPKFNKSKLFRIIAYIILISLLVICLIIESNIFNLPSFILINNQYKRDIMYSIFTAQVSISTLGIALIAILSGVLKDTIYGVNIIRYITNDTPVLFKHKNCIILEFILILISYILLALDYYNLLIYVFFISIIIIMSMAIDILKSLYVNDQLKYEIYNYIKNIFSEKSARKYYKEQFLKGLKDETLINIEKNNTYLIKENISFFEEIFEITIKNDDIYMMEIIEDNLSNVYNSIFEKKDSSKTVIALYSIQKIYKICNDNNNGSGNKKIYLDVYEKVFYNIFSAIATMILDDRIDQKIIFNMQYDLFNNMNFIEKNGDLRPQNNFRVKFFSARLYDEMKRKGFGKYNPILLRKVKEDLFDYHDGCIGIYAFNEQFRLNKNIQVNLQLCEYTKVLIDNYEDEVLKETYFRKMVNSMHPYNKIEKKLDNEYLFIIIIYLYYLIEFEYLVKSEERSKLIKLIDSNNNKVKSFLKTNFIPNDRYLLEAILKTWERTFKSDPKVFIMDNVVVKFIVFYILKLKGNNFEILKENLKKFITYENLILIINEINYSSDFLEEYKKFKKLFFAEDLISEDLAAEESINMLRESINMMYKEIMINGHSDIDKNNLSYEDTKESIEKDLLKKFNEFLGLFKKDKSKCKGKRDIIRKKIEIPKAATDINIIQISVNLLYDELIKRLIYIIKNNIYNPKVSNRDEDNIIKFLEYIEKNSIETDVVIGYDNCSTYLDEDTSSKLEKFGQDKQKIDVNYFSNFMYALNSKQIYFEVINISVGINKVSVYDFCNRNNIEKNNSGKYILVKENIEFLFNEDELNEYLENNIRDIVVEIDYVCELTDDCIGVGIIFNR</sequence>
<keyword evidence="1" id="KW-0472">Membrane</keyword>
<evidence type="ECO:0000313" key="2">
    <source>
        <dbReference type="EMBL" id="MBP1854041.1"/>
    </source>
</evidence>
<feature type="transmembrane region" description="Helical" evidence="1">
    <location>
        <begin position="433"/>
        <end position="451"/>
    </location>
</feature>
<evidence type="ECO:0008006" key="4">
    <source>
        <dbReference type="Google" id="ProtNLM"/>
    </source>
</evidence>
<feature type="transmembrane region" description="Helical" evidence="1">
    <location>
        <begin position="128"/>
        <end position="147"/>
    </location>
</feature>
<dbReference type="RefSeq" id="WP_209455626.1">
    <property type="nucleotide sequence ID" value="NZ_BAAACS010000017.1"/>
</dbReference>
<reference evidence="2 3" key="1">
    <citation type="submission" date="2021-03" db="EMBL/GenBank/DDBJ databases">
        <title>Genomic Encyclopedia of Type Strains, Phase IV (KMG-IV): sequencing the most valuable type-strain genomes for metagenomic binning, comparative biology and taxonomic classification.</title>
        <authorList>
            <person name="Goeker M."/>
        </authorList>
    </citation>
    <scope>NUCLEOTIDE SEQUENCE [LARGE SCALE GENOMIC DNA]</scope>
    <source>
        <strain evidence="2 3">DSM 1289</strain>
    </source>
</reference>
<evidence type="ECO:0000256" key="1">
    <source>
        <dbReference type="SAM" id="Phobius"/>
    </source>
</evidence>
<organism evidence="2 3">
    <name type="scientific">Metaclostridioides mangenotii</name>
    <dbReference type="NCBI Taxonomy" id="1540"/>
    <lineage>
        <taxon>Bacteria</taxon>
        <taxon>Bacillati</taxon>
        <taxon>Bacillota</taxon>
        <taxon>Clostridia</taxon>
        <taxon>Peptostreptococcales</taxon>
        <taxon>Peptostreptococcaceae</taxon>
        <taxon>Metaclostridioides</taxon>
    </lineage>
</organism>
<evidence type="ECO:0000313" key="3">
    <source>
        <dbReference type="Proteomes" id="UP000767291"/>
    </source>
</evidence>
<proteinExistence type="predicted"/>
<keyword evidence="3" id="KW-1185">Reference proteome</keyword>
<keyword evidence="1" id="KW-1133">Transmembrane helix</keyword>
<dbReference type="EMBL" id="JAGGJX010000001">
    <property type="protein sequence ID" value="MBP1854041.1"/>
    <property type="molecule type" value="Genomic_DNA"/>
</dbReference>
<protein>
    <recommendedName>
        <fullName evidence="4">DUF2254 domain-containing protein</fullName>
    </recommendedName>
</protein>
<name>A0ABS4E7X2_9FIRM</name>
<dbReference type="Proteomes" id="UP000767291">
    <property type="component" value="Unassembled WGS sequence"/>
</dbReference>
<feature type="transmembrane region" description="Helical" evidence="1">
    <location>
        <begin position="105"/>
        <end position="122"/>
    </location>
</feature>
<comment type="caution">
    <text evidence="2">The sequence shown here is derived from an EMBL/GenBank/DDBJ whole genome shotgun (WGS) entry which is preliminary data.</text>
</comment>
<keyword evidence="1" id="KW-0812">Transmembrane</keyword>
<feature type="transmembrane region" description="Helical" evidence="1">
    <location>
        <begin position="53"/>
        <end position="75"/>
    </location>
</feature>
<feature type="transmembrane region" description="Helical" evidence="1">
    <location>
        <begin position="12"/>
        <end position="33"/>
    </location>
</feature>
<gene>
    <name evidence="2" type="ORF">J2Z43_000431</name>
</gene>